<sequence length="382" mass="42332">MSTYHENAVDADIAVIGLGSMGSFAFWQLASMGKSVIGFDRFRPGHDNGAGHGETRIFRTAYGEGVAYVPLLQAARELWRKLEAETSVELYVETGGTMFGPKDDNFITTVQESVQQYQLPHKVYEGPEAKKEYPQINFQDNQVAVFEELAGFVKPELAIETAVKRGEDLGGTVYTNSPVTRIEPDDDGVSIMCGDKQFRVKKVIVASGGWTSKLLPQLNLPVSLERQVLVWYKARNPELFTPDKFPIFSRVSKGRGFYGFPSLDGETVKVAFHHGGVTADHPDHIDREIHESDLLALTEKVKKYLPNLIPEPVKAKTCFYTNTPDEHFVLGPAPGLQHVTLLGPMAGHGFKFAPIMGEIAAELATDKTPSLDIKMFDPNRFQ</sequence>
<feature type="domain" description="FAD dependent oxidoreductase" evidence="5">
    <location>
        <begin position="12"/>
        <end position="363"/>
    </location>
</feature>
<reference evidence="6 7" key="1">
    <citation type="submission" date="2018-06" db="EMBL/GenBank/DDBJ databases">
        <authorList>
            <consortium name="Pathogen Informatics"/>
            <person name="Doyle S."/>
        </authorList>
    </citation>
    <scope>NUCLEOTIDE SEQUENCE [LARGE SCALE GENOMIC DNA]</scope>
    <source>
        <strain evidence="6 7">NCTC4824</strain>
    </source>
</reference>
<dbReference type="PANTHER" id="PTHR10961">
    <property type="entry name" value="PEROXISOMAL SARCOSINE OXIDASE"/>
    <property type="match status" value="1"/>
</dbReference>
<dbReference type="Gene3D" id="3.30.9.10">
    <property type="entry name" value="D-Amino Acid Oxidase, subunit A, domain 2"/>
    <property type="match status" value="1"/>
</dbReference>
<gene>
    <name evidence="6" type="primary">soxA_2</name>
    <name evidence="6" type="ORF">NCTC4824_03323</name>
</gene>
<dbReference type="GO" id="GO:0008115">
    <property type="term" value="F:sarcosine oxidase activity"/>
    <property type="evidence" value="ECO:0007669"/>
    <property type="project" value="UniProtKB-EC"/>
</dbReference>
<dbReference type="SUPFAM" id="SSF54373">
    <property type="entry name" value="FAD-linked reductases, C-terminal domain"/>
    <property type="match status" value="1"/>
</dbReference>
<dbReference type="InterPro" id="IPR045170">
    <property type="entry name" value="MTOX"/>
</dbReference>
<evidence type="ECO:0000256" key="4">
    <source>
        <dbReference type="ARBA" id="ARBA00023002"/>
    </source>
</evidence>
<dbReference type="Pfam" id="PF01266">
    <property type="entry name" value="DAO"/>
    <property type="match status" value="1"/>
</dbReference>
<dbReference type="SUPFAM" id="SSF51905">
    <property type="entry name" value="FAD/NAD(P)-binding domain"/>
    <property type="match status" value="1"/>
</dbReference>
<dbReference type="AlphaFoldDB" id="A0A2X4WBU5"/>
<dbReference type="GO" id="GO:0050660">
    <property type="term" value="F:flavin adenine dinucleotide binding"/>
    <property type="evidence" value="ECO:0007669"/>
    <property type="project" value="InterPro"/>
</dbReference>
<dbReference type="InterPro" id="IPR006076">
    <property type="entry name" value="FAD-dep_OxRdtase"/>
</dbReference>
<keyword evidence="7" id="KW-1185">Reference proteome</keyword>
<dbReference type="EC" id="1.5.3.1" evidence="6"/>
<evidence type="ECO:0000313" key="7">
    <source>
        <dbReference type="Proteomes" id="UP000249134"/>
    </source>
</evidence>
<dbReference type="PANTHER" id="PTHR10961:SF7">
    <property type="entry name" value="FAD DEPENDENT OXIDOREDUCTASE DOMAIN-CONTAINING PROTEIN"/>
    <property type="match status" value="1"/>
</dbReference>
<protein>
    <submittedName>
        <fullName evidence="6">Sarcosine oxidase, monomeric form</fullName>
        <ecNumber evidence="6">1.5.3.1</ecNumber>
    </submittedName>
</protein>
<dbReference type="KEGG" id="blen:NCTC4824_03323"/>
<dbReference type="Proteomes" id="UP000249134">
    <property type="component" value="Chromosome 1"/>
</dbReference>
<name>A0A2X4WBU5_LEDLE</name>
<comment type="cofactor">
    <cofactor evidence="1">
        <name>FAD</name>
        <dbReference type="ChEBI" id="CHEBI:57692"/>
    </cofactor>
</comment>
<dbReference type="NCBIfam" id="NF008425">
    <property type="entry name" value="PRK11259.1"/>
    <property type="match status" value="1"/>
</dbReference>
<evidence type="ECO:0000256" key="3">
    <source>
        <dbReference type="ARBA" id="ARBA00022827"/>
    </source>
</evidence>
<dbReference type="STRING" id="1348624.GCA_001591545_02453"/>
<dbReference type="Gene3D" id="3.50.50.60">
    <property type="entry name" value="FAD/NAD(P)-binding domain"/>
    <property type="match status" value="1"/>
</dbReference>
<dbReference type="RefSeq" id="WP_066142087.1">
    <property type="nucleotide sequence ID" value="NZ_CBCSGM010000003.1"/>
</dbReference>
<dbReference type="InterPro" id="IPR036188">
    <property type="entry name" value="FAD/NAD-bd_sf"/>
</dbReference>
<dbReference type="EMBL" id="LS483476">
    <property type="protein sequence ID" value="SQI61626.1"/>
    <property type="molecule type" value="Genomic_DNA"/>
</dbReference>
<evidence type="ECO:0000256" key="2">
    <source>
        <dbReference type="ARBA" id="ARBA00022630"/>
    </source>
</evidence>
<accession>A0A2X4WBU5</accession>
<evidence type="ECO:0000256" key="1">
    <source>
        <dbReference type="ARBA" id="ARBA00001974"/>
    </source>
</evidence>
<organism evidence="6 7">
    <name type="scientific">Lederbergia lenta</name>
    <name type="common">Bacillus lentus</name>
    <dbReference type="NCBI Taxonomy" id="1467"/>
    <lineage>
        <taxon>Bacteria</taxon>
        <taxon>Bacillati</taxon>
        <taxon>Bacillota</taxon>
        <taxon>Bacilli</taxon>
        <taxon>Bacillales</taxon>
        <taxon>Bacillaceae</taxon>
        <taxon>Lederbergia</taxon>
    </lineage>
</organism>
<keyword evidence="4 6" id="KW-0560">Oxidoreductase</keyword>
<evidence type="ECO:0000313" key="6">
    <source>
        <dbReference type="EMBL" id="SQI61626.1"/>
    </source>
</evidence>
<keyword evidence="3" id="KW-0274">FAD</keyword>
<keyword evidence="2" id="KW-0285">Flavoprotein</keyword>
<proteinExistence type="predicted"/>
<evidence type="ECO:0000259" key="5">
    <source>
        <dbReference type="Pfam" id="PF01266"/>
    </source>
</evidence>